<dbReference type="GO" id="GO:0000287">
    <property type="term" value="F:magnesium ion binding"/>
    <property type="evidence" value="ECO:0007669"/>
    <property type="project" value="InterPro"/>
</dbReference>
<dbReference type="GO" id="GO:0050660">
    <property type="term" value="F:flavin adenine dinucleotide binding"/>
    <property type="evidence" value="ECO:0007669"/>
    <property type="project" value="TreeGrafter"/>
</dbReference>
<dbReference type="PANTHER" id="PTHR18968">
    <property type="entry name" value="THIAMINE PYROPHOSPHATE ENZYMES"/>
    <property type="match status" value="1"/>
</dbReference>
<dbReference type="GO" id="GO:0005948">
    <property type="term" value="C:acetolactate synthase complex"/>
    <property type="evidence" value="ECO:0007669"/>
    <property type="project" value="TreeGrafter"/>
</dbReference>
<comment type="similarity">
    <text evidence="1 3">Belongs to the TPP enzyme family.</text>
</comment>
<dbReference type="GO" id="GO:0009099">
    <property type="term" value="P:L-valine biosynthetic process"/>
    <property type="evidence" value="ECO:0007669"/>
    <property type="project" value="TreeGrafter"/>
</dbReference>
<dbReference type="GO" id="GO:0030976">
    <property type="term" value="F:thiamine pyrophosphate binding"/>
    <property type="evidence" value="ECO:0007669"/>
    <property type="project" value="InterPro"/>
</dbReference>
<feature type="domain" description="Thiamine pyrophosphate enzyme TPP-binding" evidence="5">
    <location>
        <begin position="382"/>
        <end position="528"/>
    </location>
</feature>
<dbReference type="InterPro" id="IPR029035">
    <property type="entry name" value="DHS-like_NAD/FAD-binding_dom"/>
</dbReference>
<dbReference type="InterPro" id="IPR029061">
    <property type="entry name" value="THDP-binding"/>
</dbReference>
<dbReference type="SUPFAM" id="SSF52467">
    <property type="entry name" value="DHS-like NAD/FAD-binding domain"/>
    <property type="match status" value="1"/>
</dbReference>
<dbReference type="SUPFAM" id="SSF52518">
    <property type="entry name" value="Thiamin diphosphate-binding fold (THDP-binding)"/>
    <property type="match status" value="2"/>
</dbReference>
<protein>
    <submittedName>
        <fullName evidence="7">Thiamine pyrophosphate-dependent acetolactate synthase large subunit-like protein</fullName>
    </submittedName>
</protein>
<proteinExistence type="inferred from homology"/>
<evidence type="ECO:0000259" key="6">
    <source>
        <dbReference type="Pfam" id="PF02776"/>
    </source>
</evidence>
<dbReference type="RefSeq" id="WP_184883912.1">
    <property type="nucleotide sequence ID" value="NZ_BOOV01000029.1"/>
</dbReference>
<dbReference type="GO" id="GO:0009097">
    <property type="term" value="P:isoleucine biosynthetic process"/>
    <property type="evidence" value="ECO:0007669"/>
    <property type="project" value="TreeGrafter"/>
</dbReference>
<feature type="domain" description="Thiamine pyrophosphate enzyme N-terminal TPP-binding" evidence="6">
    <location>
        <begin position="6"/>
        <end position="106"/>
    </location>
</feature>
<dbReference type="AlphaFoldDB" id="A0A7W7DAW0"/>
<evidence type="ECO:0000313" key="7">
    <source>
        <dbReference type="EMBL" id="MBB4703469.1"/>
    </source>
</evidence>
<feature type="domain" description="Thiamine pyrophosphate enzyme central" evidence="4">
    <location>
        <begin position="187"/>
        <end position="321"/>
    </location>
</feature>
<dbReference type="Gene3D" id="3.40.50.1220">
    <property type="entry name" value="TPP-binding domain"/>
    <property type="match status" value="1"/>
</dbReference>
<dbReference type="EMBL" id="JACHND010000001">
    <property type="protein sequence ID" value="MBB4703469.1"/>
    <property type="molecule type" value="Genomic_DNA"/>
</dbReference>
<dbReference type="Gene3D" id="3.40.50.970">
    <property type="match status" value="2"/>
</dbReference>
<dbReference type="CDD" id="cd00568">
    <property type="entry name" value="TPP_enzymes"/>
    <property type="match status" value="1"/>
</dbReference>
<dbReference type="InterPro" id="IPR011766">
    <property type="entry name" value="TPP_enzyme_TPP-bd"/>
</dbReference>
<evidence type="ECO:0000256" key="2">
    <source>
        <dbReference type="ARBA" id="ARBA00023052"/>
    </source>
</evidence>
<evidence type="ECO:0000259" key="5">
    <source>
        <dbReference type="Pfam" id="PF02775"/>
    </source>
</evidence>
<sequence>MPLVLEAMGQALRDLGVPVMFGLPGSGNYELVHAARAAGVAYYGANHEAGAVGMADGWARVTGATGLAMLSQGPGLTNGLTALTEAVKSRTPLVVVVIDTPRLSLHGNLNIDQTAVVTALGAGATTVRSAATAVDDLRRSLRRAAVERRPVVLMVPLDLVHAEVPAGAAVREGIAPPSAPWPDPEAIAEAAKLVRAAARPVVLGGRGAVRAGAREELLALAGRIGALLTVSAPAKGLFAGAEFDLGVSGSFASPLAAGLLAEADLVLAFGAGLNAWTTGNDRMPPPGVPVVQVDVDARSIGAHRPAAVAIQADARVAARALYEELGPGDRPGFRTAEVAARIRGHDPAKEFTPADGGRGLDPRVFTLALDRILPSERTVTIDSGHFMGWPAKYLSAPDAAGFLYPQAFQCVGLGLGNAVGAAVARPDRISVLAVGDGGMMLSPQELDTAVRHGLPLLVVVYDDSAYGAEVHRFEPIGLAVDLVRFPDRDFAAMARSAGARGVTVRAVEDLEELRDWLGDPRGPMVLDVKIDPTVLGGWVAGNSKAALA</sequence>
<dbReference type="CDD" id="cd07035">
    <property type="entry name" value="TPP_PYR_POX_like"/>
    <property type="match status" value="1"/>
</dbReference>
<dbReference type="Pfam" id="PF02775">
    <property type="entry name" value="TPP_enzyme_C"/>
    <property type="match status" value="1"/>
</dbReference>
<organism evidence="7 8">
    <name type="scientific">Sphaerisporangium siamense</name>
    <dbReference type="NCBI Taxonomy" id="795645"/>
    <lineage>
        <taxon>Bacteria</taxon>
        <taxon>Bacillati</taxon>
        <taxon>Actinomycetota</taxon>
        <taxon>Actinomycetes</taxon>
        <taxon>Streptosporangiales</taxon>
        <taxon>Streptosporangiaceae</taxon>
        <taxon>Sphaerisporangium</taxon>
    </lineage>
</organism>
<evidence type="ECO:0000256" key="1">
    <source>
        <dbReference type="ARBA" id="ARBA00007812"/>
    </source>
</evidence>
<accession>A0A7W7DAW0</accession>
<evidence type="ECO:0000256" key="3">
    <source>
        <dbReference type="RuleBase" id="RU362132"/>
    </source>
</evidence>
<evidence type="ECO:0000313" key="8">
    <source>
        <dbReference type="Proteomes" id="UP000542210"/>
    </source>
</evidence>
<dbReference type="InterPro" id="IPR045229">
    <property type="entry name" value="TPP_enz"/>
</dbReference>
<name>A0A7W7DAW0_9ACTN</name>
<keyword evidence="2 3" id="KW-0786">Thiamine pyrophosphate</keyword>
<dbReference type="Pfam" id="PF00205">
    <property type="entry name" value="TPP_enzyme_M"/>
    <property type="match status" value="1"/>
</dbReference>
<dbReference type="Pfam" id="PF02776">
    <property type="entry name" value="TPP_enzyme_N"/>
    <property type="match status" value="1"/>
</dbReference>
<dbReference type="PANTHER" id="PTHR18968:SF13">
    <property type="entry name" value="ACETOLACTATE SYNTHASE CATALYTIC SUBUNIT, MITOCHONDRIAL"/>
    <property type="match status" value="1"/>
</dbReference>
<dbReference type="InterPro" id="IPR012001">
    <property type="entry name" value="Thiamin_PyroP_enz_TPP-bd_dom"/>
</dbReference>
<evidence type="ECO:0000259" key="4">
    <source>
        <dbReference type="Pfam" id="PF00205"/>
    </source>
</evidence>
<comment type="caution">
    <text evidence="7">The sequence shown here is derived from an EMBL/GenBank/DDBJ whole genome shotgun (WGS) entry which is preliminary data.</text>
</comment>
<dbReference type="GO" id="GO:0003984">
    <property type="term" value="F:acetolactate synthase activity"/>
    <property type="evidence" value="ECO:0007669"/>
    <property type="project" value="TreeGrafter"/>
</dbReference>
<gene>
    <name evidence="7" type="ORF">BJ982_005013</name>
</gene>
<keyword evidence="8" id="KW-1185">Reference proteome</keyword>
<dbReference type="Proteomes" id="UP000542210">
    <property type="component" value="Unassembled WGS sequence"/>
</dbReference>
<reference evidence="7 8" key="1">
    <citation type="submission" date="2020-08" db="EMBL/GenBank/DDBJ databases">
        <title>Sequencing the genomes of 1000 actinobacteria strains.</title>
        <authorList>
            <person name="Klenk H.-P."/>
        </authorList>
    </citation>
    <scope>NUCLEOTIDE SEQUENCE [LARGE SCALE GENOMIC DNA]</scope>
    <source>
        <strain evidence="7 8">DSM 45784</strain>
    </source>
</reference>
<dbReference type="InterPro" id="IPR012000">
    <property type="entry name" value="Thiamin_PyroP_enz_cen_dom"/>
</dbReference>